<proteinExistence type="predicted"/>
<organism evidence="2 3">
    <name type="scientific">Vagococcus entomophilus</name>
    <dbReference type="NCBI Taxonomy" id="1160095"/>
    <lineage>
        <taxon>Bacteria</taxon>
        <taxon>Bacillati</taxon>
        <taxon>Bacillota</taxon>
        <taxon>Bacilli</taxon>
        <taxon>Lactobacillales</taxon>
        <taxon>Enterococcaceae</taxon>
        <taxon>Vagococcus</taxon>
    </lineage>
</organism>
<comment type="caution">
    <text evidence="2">The sequence shown here is derived from an EMBL/GenBank/DDBJ whole genome shotgun (WGS) entry which is preliminary data.</text>
</comment>
<protein>
    <recommendedName>
        <fullName evidence="4">DUF1433 domain-containing protein</fullName>
    </recommendedName>
</protein>
<reference evidence="2 3" key="1">
    <citation type="submission" date="2017-05" db="EMBL/GenBank/DDBJ databases">
        <title>Vagococcus spp. assemblies.</title>
        <authorList>
            <person name="Gulvik C.A."/>
        </authorList>
    </citation>
    <scope>NUCLEOTIDE SEQUENCE [LARGE SCALE GENOMIC DNA]</scope>
    <source>
        <strain evidence="2 3">DSM 24756</strain>
    </source>
</reference>
<keyword evidence="1" id="KW-1133">Transmembrane helix</keyword>
<accession>A0A430AHD6</accession>
<keyword evidence="1" id="KW-0812">Transmembrane</keyword>
<evidence type="ECO:0008006" key="4">
    <source>
        <dbReference type="Google" id="ProtNLM"/>
    </source>
</evidence>
<keyword evidence="1" id="KW-0472">Membrane</keyword>
<evidence type="ECO:0000256" key="1">
    <source>
        <dbReference type="SAM" id="Phobius"/>
    </source>
</evidence>
<sequence>MTKKNKVILITFFSIILCIGGFIMIRVEQQKKSEQKVEAFWETQKPRVEKFIRYNYTDVNSITFTKITNSPLGTALHGFINNDKKLNFFVSVSLASGEIKFEDDISGALWEREKYNEVIPVSKIDEHEKQQEKASN</sequence>
<evidence type="ECO:0000313" key="3">
    <source>
        <dbReference type="Proteomes" id="UP000288669"/>
    </source>
</evidence>
<dbReference type="EMBL" id="NGJZ01000002">
    <property type="protein sequence ID" value="RSU07325.1"/>
    <property type="molecule type" value="Genomic_DNA"/>
</dbReference>
<gene>
    <name evidence="2" type="ORF">CBF30_08725</name>
</gene>
<keyword evidence="3" id="KW-1185">Reference proteome</keyword>
<dbReference type="OrthoDB" id="2931769at2"/>
<dbReference type="Pfam" id="PF07252">
    <property type="entry name" value="DUF1433"/>
    <property type="match status" value="1"/>
</dbReference>
<evidence type="ECO:0000313" key="2">
    <source>
        <dbReference type="EMBL" id="RSU07325.1"/>
    </source>
</evidence>
<feature type="transmembrane region" description="Helical" evidence="1">
    <location>
        <begin position="7"/>
        <end position="25"/>
    </location>
</feature>
<dbReference type="Proteomes" id="UP000288669">
    <property type="component" value="Unassembled WGS sequence"/>
</dbReference>
<dbReference type="InterPro" id="IPR009881">
    <property type="entry name" value="DUF1433"/>
</dbReference>
<dbReference type="Gene3D" id="3.10.450.130">
    <property type="entry name" value="folded 79 residue fragment of lin0334 like domains"/>
    <property type="match status" value="1"/>
</dbReference>
<name>A0A430AHD6_9ENTE</name>
<dbReference type="AlphaFoldDB" id="A0A430AHD6"/>